<protein>
    <submittedName>
        <fullName evidence="8">T9SS type B sorting domain-containing protein</fullName>
    </submittedName>
</protein>
<dbReference type="NCBIfam" id="TIGR04131">
    <property type="entry name" value="Bac_Flav_CTERM"/>
    <property type="match status" value="1"/>
</dbReference>
<feature type="region of interest" description="Disordered" evidence="6">
    <location>
        <begin position="433"/>
        <end position="478"/>
    </location>
</feature>
<feature type="compositionally biased region" description="Acidic residues" evidence="6">
    <location>
        <begin position="438"/>
        <end position="449"/>
    </location>
</feature>
<dbReference type="PANTHER" id="PTHR31018:SF3">
    <property type="entry name" value="RECEPTOR PROTEIN-TYROSINE KINASE"/>
    <property type="match status" value="1"/>
</dbReference>
<feature type="signal peptide" evidence="7">
    <location>
        <begin position="1"/>
        <end position="19"/>
    </location>
</feature>
<organism evidence="8 9">
    <name type="scientific">Seonamhaeicola marinus</name>
    <dbReference type="NCBI Taxonomy" id="1912246"/>
    <lineage>
        <taxon>Bacteria</taxon>
        <taxon>Pseudomonadati</taxon>
        <taxon>Bacteroidota</taxon>
        <taxon>Flavobacteriia</taxon>
        <taxon>Flavobacteriales</taxon>
        <taxon>Flavobacteriaceae</taxon>
    </lineage>
</organism>
<evidence type="ECO:0000256" key="3">
    <source>
        <dbReference type="ARBA" id="ARBA00022525"/>
    </source>
</evidence>
<dbReference type="EMBL" id="VSDQ01000409">
    <property type="protein sequence ID" value="TYA84311.1"/>
    <property type="molecule type" value="Genomic_DNA"/>
</dbReference>
<evidence type="ECO:0000256" key="4">
    <source>
        <dbReference type="ARBA" id="ARBA00022729"/>
    </source>
</evidence>
<feature type="compositionally biased region" description="Basic and acidic residues" evidence="6">
    <location>
        <begin position="460"/>
        <end position="475"/>
    </location>
</feature>
<dbReference type="InterPro" id="IPR036941">
    <property type="entry name" value="Rcpt_L-dom_sf"/>
</dbReference>
<keyword evidence="4 7" id="KW-0732">Signal</keyword>
<dbReference type="SUPFAM" id="SSF52058">
    <property type="entry name" value="L domain-like"/>
    <property type="match status" value="2"/>
</dbReference>
<reference evidence="8 9" key="1">
    <citation type="submission" date="2019-08" db="EMBL/GenBank/DDBJ databases">
        <title>Seonamhaeicola sediminis sp. nov., isolated from marine sediment.</title>
        <authorList>
            <person name="Cao W.R."/>
        </authorList>
    </citation>
    <scope>NUCLEOTIDE SEQUENCE [LARGE SCALE GENOMIC DNA]</scope>
    <source>
        <strain evidence="8 9">B011</strain>
    </source>
</reference>
<dbReference type="Gene3D" id="3.80.20.20">
    <property type="entry name" value="Receptor L-domain"/>
    <property type="match status" value="2"/>
</dbReference>
<dbReference type="Proteomes" id="UP000323930">
    <property type="component" value="Unassembled WGS sequence"/>
</dbReference>
<dbReference type="Pfam" id="PF13585">
    <property type="entry name" value="CHU_C"/>
    <property type="match status" value="1"/>
</dbReference>
<dbReference type="PANTHER" id="PTHR31018">
    <property type="entry name" value="SPORULATION-SPECIFIC PROTEIN-RELATED"/>
    <property type="match status" value="1"/>
</dbReference>
<dbReference type="AlphaFoldDB" id="A0A5D0IMR9"/>
<comment type="subcellular location">
    <subcellularLocation>
        <location evidence="1">Secreted</location>
        <location evidence="1">Cell wall</location>
    </subcellularLocation>
</comment>
<keyword evidence="9" id="KW-1185">Reference proteome</keyword>
<evidence type="ECO:0000256" key="2">
    <source>
        <dbReference type="ARBA" id="ARBA00022512"/>
    </source>
</evidence>
<evidence type="ECO:0000313" key="9">
    <source>
        <dbReference type="Proteomes" id="UP000323930"/>
    </source>
</evidence>
<evidence type="ECO:0000256" key="6">
    <source>
        <dbReference type="SAM" id="MobiDB-lite"/>
    </source>
</evidence>
<proteinExistence type="predicted"/>
<dbReference type="InterPro" id="IPR026341">
    <property type="entry name" value="T9SS_type_B"/>
</dbReference>
<evidence type="ECO:0000256" key="7">
    <source>
        <dbReference type="SAM" id="SignalP"/>
    </source>
</evidence>
<dbReference type="OrthoDB" id="9765926at2"/>
<evidence type="ECO:0000256" key="1">
    <source>
        <dbReference type="ARBA" id="ARBA00004191"/>
    </source>
</evidence>
<keyword evidence="2" id="KW-0134">Cell wall</keyword>
<dbReference type="InterPro" id="IPR051648">
    <property type="entry name" value="CWI-Assembly_Regulator"/>
</dbReference>
<evidence type="ECO:0000313" key="8">
    <source>
        <dbReference type="EMBL" id="TYA84311.1"/>
    </source>
</evidence>
<name>A0A5D0IMR9_9FLAO</name>
<keyword evidence="5" id="KW-0325">Glycoprotein</keyword>
<gene>
    <name evidence="8" type="ORF">FUA24_06600</name>
</gene>
<keyword evidence="3" id="KW-0964">Secreted</keyword>
<accession>A0A5D0IMR9</accession>
<dbReference type="GO" id="GO:0030313">
    <property type="term" value="C:cell envelope"/>
    <property type="evidence" value="ECO:0007669"/>
    <property type="project" value="UniProtKB-SubCell"/>
</dbReference>
<comment type="caution">
    <text evidence="8">The sequence shown here is derived from an EMBL/GenBank/DDBJ whole genome shotgun (WGS) entry which is preliminary data.</text>
</comment>
<evidence type="ECO:0000256" key="5">
    <source>
        <dbReference type="ARBA" id="ARBA00023180"/>
    </source>
</evidence>
<feature type="chain" id="PRO_5022720805" evidence="7">
    <location>
        <begin position="20"/>
        <end position="1083"/>
    </location>
</feature>
<dbReference type="RefSeq" id="WP_148540787.1">
    <property type="nucleotide sequence ID" value="NZ_VSDQ01000409.1"/>
</dbReference>
<sequence length="1083" mass="115784">MFRVLILFSFFLLNHLLYSQCPSGDVYLNSQSDVENFIANYGTCEVINGTVYVGDATDISGITALKRIEGSLIINYSEITSVANFSNLEFIGGDFEIDQSHLIETVEGMNKLQRVVGDFTISSNNGGLKTIQGFNLLEIVEGKFQISGNNLLETISGFAELSRVGAWFMINDNNSLINLSKFISLKEVGLDTVTEGNFVIESNDSLLTIDGFDALETIGWDLSIGSNSLISIKGFLNLKKVTRFFNISTYNDSYSPNLNMIPLFNSLEIIGAGFKISKTALTELSGFSKLTSIGSLNTVSGWFILSDNDELITINGFNNLNHIHGVVQIYINDSLENILGFNRLSIVGGLFSLSGNPSLTTLTGLEALTKVAGPGYENDYALIIDGNTSLTDCSAICNLLSINGVTGMVRITGNPSKCSSEKEVRDECIPDFDKDGILNDDDLDDDNDGILDTVEQNGDPNRDSDNDNYPDHQDLDSDNDGCFDVIEAGFMDNDQNGTLGNLPDNVDVNGLIIGEPDGYTTPIDNNSDSIYDFQQANGLSAGENGNLEICINSNAINLFDSLMGEPDTGGVWTPSLASGTGVFDPSVDVAGVYTYTVTNGACGSDTSEVNVTVDIIPNAGENTRLEVCINKGSVNLFDSLVGAPDAGGVWEPSLTSGTGIFDPLIDIAGTYTYTVTNGVCGSNTAEVEVTIEALPNAGGNGNLEICTNNGPVNLHDSLEGAPDLGGIWAPSLASGTGVFDPLVDIAGNYTYTVTNGVCGSDTSEVNVTVNTMPNAGENGRLEICINSDSVNLFDSLVGAPDAGGVWEPSLISGTGVFDPSIDSAGIYTYTVTNGVCGSDTSEVNVTVNTTPNAGENGRLEICVNSDPVSLFDSLAGAPDSGGVWSPSLKSGTGVFDPSIDVAGIYTYIVANGVCGSDTSEVDVTITNVTPIPDFEIKTKEFSSNNSIQIIINSNLEYEFSLNGFNFQRNNVFYNLAGGDYTIYVQEINGCGVLETTISILDYPKFFTPNDDGVNDTWKLKGKSNKNYSIYIYDRYGKLLKSLISSESSWDGIFNGKQVPNDDYWFKVVFADGVIKSGHFTLKR</sequence>